<name>A0A8R1J2D0_CAEJA</name>
<dbReference type="GO" id="GO:0005615">
    <property type="term" value="C:extracellular space"/>
    <property type="evidence" value="ECO:0007669"/>
    <property type="project" value="TreeGrafter"/>
</dbReference>
<dbReference type="GO" id="GO:0045747">
    <property type="term" value="P:positive regulation of Notch signaling pathway"/>
    <property type="evidence" value="ECO:0007669"/>
    <property type="project" value="TreeGrafter"/>
</dbReference>
<feature type="region of interest" description="Disordered" evidence="1">
    <location>
        <begin position="182"/>
        <end position="249"/>
    </location>
</feature>
<proteinExistence type="predicted"/>
<reference evidence="3" key="1">
    <citation type="submission" date="2010-08" db="EMBL/GenBank/DDBJ databases">
        <authorList>
            <consortium name="Caenorhabditis japonica Sequencing Consortium"/>
            <person name="Wilson R.K."/>
        </authorList>
    </citation>
    <scope>NUCLEOTIDE SEQUENCE [LARGE SCALE GENOMIC DNA]</scope>
    <source>
        <strain evidence="3">DF5081</strain>
    </source>
</reference>
<feature type="compositionally biased region" description="Basic and acidic residues" evidence="1">
    <location>
        <begin position="222"/>
        <end position="236"/>
    </location>
</feature>
<dbReference type="InterPro" id="IPR053124">
    <property type="entry name" value="Notch_signaling_modulators"/>
</dbReference>
<keyword evidence="3" id="KW-1185">Reference proteome</keyword>
<dbReference type="AlphaFoldDB" id="A0A8R1J2D0"/>
<accession>A0A8R1J2D0</accession>
<protein>
    <submittedName>
        <fullName evidence="2">Uncharacterized protein</fullName>
    </submittedName>
</protein>
<sequence length="289" mass="32688">MQGNAIALFPDTATQKIRSESEKKHDIFLRWAYVAAKDAEDIEHVDTEELEKTRGKSLSVPDYCTKYMDNFKNYCTSGSLEKLEGLLAQFCGSYARNCDVKVGKLSVKESFPTPSPHLPSEFPTPRPSLSMPVENPTASSSTDYCAENQKKNEMECEKEGFQPESFCTEYKKKCPKLETIDDETMNSVGEGETETETEKETEKEKADTKTAEPADSLETPDEFEKHENQKVEKVKEDEEAEAQGSGTDEVTAYCTNYIENYNFYCVGDMAPEHEKFCDSYKKNCPDRVS</sequence>
<evidence type="ECO:0000313" key="2">
    <source>
        <dbReference type="EnsemblMetazoa" id="CJA42123.1"/>
    </source>
</evidence>
<evidence type="ECO:0000256" key="1">
    <source>
        <dbReference type="SAM" id="MobiDB-lite"/>
    </source>
</evidence>
<organism evidence="2 3">
    <name type="scientific">Caenorhabditis japonica</name>
    <dbReference type="NCBI Taxonomy" id="281687"/>
    <lineage>
        <taxon>Eukaryota</taxon>
        <taxon>Metazoa</taxon>
        <taxon>Ecdysozoa</taxon>
        <taxon>Nematoda</taxon>
        <taxon>Chromadorea</taxon>
        <taxon>Rhabditida</taxon>
        <taxon>Rhabditina</taxon>
        <taxon>Rhabditomorpha</taxon>
        <taxon>Rhabditoidea</taxon>
        <taxon>Rhabditidae</taxon>
        <taxon>Peloderinae</taxon>
        <taxon>Caenorhabditis</taxon>
    </lineage>
</organism>
<evidence type="ECO:0000313" key="3">
    <source>
        <dbReference type="Proteomes" id="UP000005237"/>
    </source>
</evidence>
<feature type="region of interest" description="Disordered" evidence="1">
    <location>
        <begin position="111"/>
        <end position="146"/>
    </location>
</feature>
<dbReference type="PANTHER" id="PTHR35015">
    <property type="entry name" value="PROTEIN CBR-OSM-7-RELATED"/>
    <property type="match status" value="1"/>
</dbReference>
<dbReference type="Proteomes" id="UP000005237">
    <property type="component" value="Unassembled WGS sequence"/>
</dbReference>
<dbReference type="GO" id="GO:0005112">
    <property type="term" value="F:Notch binding"/>
    <property type="evidence" value="ECO:0007669"/>
    <property type="project" value="TreeGrafter"/>
</dbReference>
<dbReference type="EnsemblMetazoa" id="CJA42123.1">
    <property type="protein sequence ID" value="CJA42123.1"/>
    <property type="gene ID" value="WBGene00217971"/>
</dbReference>
<reference evidence="2" key="2">
    <citation type="submission" date="2022-06" db="UniProtKB">
        <authorList>
            <consortium name="EnsemblMetazoa"/>
        </authorList>
    </citation>
    <scope>IDENTIFICATION</scope>
    <source>
        <strain evidence="2">DF5081</strain>
    </source>
</reference>
<feature type="compositionally biased region" description="Basic and acidic residues" evidence="1">
    <location>
        <begin position="196"/>
        <end position="212"/>
    </location>
</feature>
<feature type="compositionally biased region" description="Pro residues" evidence="1">
    <location>
        <begin position="113"/>
        <end position="126"/>
    </location>
</feature>